<dbReference type="GO" id="GO:0042802">
    <property type="term" value="F:identical protein binding"/>
    <property type="evidence" value="ECO:0007669"/>
    <property type="project" value="TreeGrafter"/>
</dbReference>
<evidence type="ECO:0000313" key="9">
    <source>
        <dbReference type="EMBL" id="OZI76188.1"/>
    </source>
</evidence>
<evidence type="ECO:0000313" key="10">
    <source>
        <dbReference type="Proteomes" id="UP000215633"/>
    </source>
</evidence>
<keyword evidence="10" id="KW-1185">Reference proteome</keyword>
<dbReference type="Gene3D" id="3.40.640.10">
    <property type="entry name" value="Type I PLP-dependent aspartate aminotransferase-like (Major domain)"/>
    <property type="match status" value="1"/>
</dbReference>
<dbReference type="GO" id="GO:0004838">
    <property type="term" value="F:L-tyrosine-2-oxoglutarate transaminase activity"/>
    <property type="evidence" value="ECO:0007669"/>
    <property type="project" value="TreeGrafter"/>
</dbReference>
<dbReference type="SUPFAM" id="SSF53383">
    <property type="entry name" value="PLP-dependent transferases"/>
    <property type="match status" value="1"/>
</dbReference>
<sequence>MSSLFDSVELAPRDPILGLNEQYNADSRPGKVNLGVGVYYDDDGRIPLLSAVRKAETARIEAAAARGYLPIEGIAGYNKGAQTLLLGADSPLAAEGRVLTAQALGGTGALKIGADFLRQLLPQAKVLISNPSWENHRALFERAGFPVDTYAYYDPATHGLDFQGMLASLRAAPAQTVVVLHACCHNPTGVDPTAEQWQQIAQVVKERNLVPFLDIAYQGFGAGLQEDAAVVRLFADLGLTMLISSSFSKSFSLYGERVGALTVVAGNQDEAKRVLSQLKRVIRTNYSNPPTHGGTVVSTVLNTPELYALWEQELAGMRDRIRLMRQQLVDKIKAAGATQDFSFVLQQRGMFSYSGLTAAQVDTLREEHGIYAVSSGRICVAALNSRNIDTVAKAIAAVLKQ</sequence>
<dbReference type="InterPro" id="IPR004839">
    <property type="entry name" value="Aminotransferase_I/II_large"/>
</dbReference>
<dbReference type="NCBIfam" id="NF006719">
    <property type="entry name" value="PRK09257.1"/>
    <property type="match status" value="1"/>
</dbReference>
<dbReference type="InterPro" id="IPR015422">
    <property type="entry name" value="PyrdxlP-dep_Trfase_small"/>
</dbReference>
<dbReference type="InterPro" id="IPR015424">
    <property type="entry name" value="PyrdxlP-dep_Trfase"/>
</dbReference>
<dbReference type="GO" id="GO:0033585">
    <property type="term" value="P:L-phenylalanine biosynthetic process from chorismate via phenylpyruvate"/>
    <property type="evidence" value="ECO:0007669"/>
    <property type="project" value="TreeGrafter"/>
</dbReference>
<dbReference type="RefSeq" id="WP_028355700.1">
    <property type="nucleotide sequence ID" value="NZ_NEVT01000006.1"/>
</dbReference>
<dbReference type="PROSITE" id="PS00105">
    <property type="entry name" value="AA_TRANSFER_CLASS_1"/>
    <property type="match status" value="1"/>
</dbReference>
<dbReference type="AlphaFoldDB" id="A0A261VPY7"/>
<dbReference type="Pfam" id="PF00155">
    <property type="entry name" value="Aminotran_1_2"/>
    <property type="match status" value="1"/>
</dbReference>
<dbReference type="GO" id="GO:0030170">
    <property type="term" value="F:pyridoxal phosphate binding"/>
    <property type="evidence" value="ECO:0007669"/>
    <property type="project" value="InterPro"/>
</dbReference>
<dbReference type="Proteomes" id="UP000215633">
    <property type="component" value="Unassembled WGS sequence"/>
</dbReference>
<dbReference type="EMBL" id="NEVT01000006">
    <property type="protein sequence ID" value="OZI76188.1"/>
    <property type="molecule type" value="Genomic_DNA"/>
</dbReference>
<dbReference type="CDD" id="cd00609">
    <property type="entry name" value="AAT_like"/>
    <property type="match status" value="1"/>
</dbReference>
<comment type="similarity">
    <text evidence="2 7">Belongs to the class-I pyridoxal-phosphate-dependent aminotransferase family.</text>
</comment>
<dbReference type="PANTHER" id="PTHR11879">
    <property type="entry name" value="ASPARTATE AMINOTRANSFERASE"/>
    <property type="match status" value="1"/>
</dbReference>
<evidence type="ECO:0000256" key="7">
    <source>
        <dbReference type="RuleBase" id="RU000481"/>
    </source>
</evidence>
<dbReference type="InterPro" id="IPR000796">
    <property type="entry name" value="Asp_trans"/>
</dbReference>
<reference evidence="10" key="1">
    <citation type="submission" date="2017-05" db="EMBL/GenBank/DDBJ databases">
        <title>Complete and WGS of Bordetella genogroups.</title>
        <authorList>
            <person name="Spilker T."/>
            <person name="Lipuma J."/>
        </authorList>
    </citation>
    <scope>NUCLEOTIDE SEQUENCE [LARGE SCALE GENOMIC DNA]</scope>
    <source>
        <strain evidence="10">AU8256</strain>
    </source>
</reference>
<feature type="domain" description="Aminotransferase class I/classII large" evidence="8">
    <location>
        <begin position="30"/>
        <end position="395"/>
    </location>
</feature>
<gene>
    <name evidence="9" type="ORF">CAL24_13550</name>
</gene>
<dbReference type="FunFam" id="3.90.1150.10:FF:000001">
    <property type="entry name" value="Aspartate aminotransferase"/>
    <property type="match status" value="1"/>
</dbReference>
<evidence type="ECO:0000256" key="1">
    <source>
        <dbReference type="ARBA" id="ARBA00001933"/>
    </source>
</evidence>
<dbReference type="PANTHER" id="PTHR11879:SF37">
    <property type="entry name" value="AROMATIC-AMINO-ACID AMINOTRANSFERASE"/>
    <property type="match status" value="1"/>
</dbReference>
<organism evidence="9 10">
    <name type="scientific">Bordetella genomosp. 2</name>
    <dbReference type="NCBI Taxonomy" id="1983456"/>
    <lineage>
        <taxon>Bacteria</taxon>
        <taxon>Pseudomonadati</taxon>
        <taxon>Pseudomonadota</taxon>
        <taxon>Betaproteobacteria</taxon>
        <taxon>Burkholderiales</taxon>
        <taxon>Alcaligenaceae</taxon>
        <taxon>Bordetella</taxon>
    </lineage>
</organism>
<comment type="caution">
    <text evidence="9">The sequence shown here is derived from an EMBL/GenBank/DDBJ whole genome shotgun (WGS) entry which is preliminary data.</text>
</comment>
<protein>
    <recommendedName>
        <fullName evidence="7">Aminotransferase</fullName>
        <ecNumber evidence="7">2.6.1.-</ecNumber>
    </recommendedName>
</protein>
<dbReference type="Gene3D" id="3.90.1150.10">
    <property type="entry name" value="Aspartate Aminotransferase, domain 1"/>
    <property type="match status" value="1"/>
</dbReference>
<evidence type="ECO:0000256" key="3">
    <source>
        <dbReference type="ARBA" id="ARBA00011738"/>
    </source>
</evidence>
<evidence type="ECO:0000256" key="6">
    <source>
        <dbReference type="ARBA" id="ARBA00022898"/>
    </source>
</evidence>
<evidence type="ECO:0000256" key="2">
    <source>
        <dbReference type="ARBA" id="ARBA00007441"/>
    </source>
</evidence>
<keyword evidence="5 7" id="KW-0808">Transferase</keyword>
<comment type="cofactor">
    <cofactor evidence="1 7">
        <name>pyridoxal 5'-phosphate</name>
        <dbReference type="ChEBI" id="CHEBI:597326"/>
    </cofactor>
</comment>
<evidence type="ECO:0000256" key="4">
    <source>
        <dbReference type="ARBA" id="ARBA00022576"/>
    </source>
</evidence>
<dbReference type="PRINTS" id="PR00799">
    <property type="entry name" value="TRANSAMINASE"/>
</dbReference>
<keyword evidence="6" id="KW-0663">Pyridoxal phosphate</keyword>
<dbReference type="InterPro" id="IPR004838">
    <property type="entry name" value="NHTrfase_class1_PyrdxlP-BS"/>
</dbReference>
<keyword evidence="4 7" id="KW-0032">Aminotransferase</keyword>
<accession>A0A261VPY7</accession>
<dbReference type="FunFam" id="3.40.640.10:FF:000015">
    <property type="entry name" value="Aspartate aminotransferase"/>
    <property type="match status" value="1"/>
</dbReference>
<dbReference type="GO" id="GO:0005829">
    <property type="term" value="C:cytosol"/>
    <property type="evidence" value="ECO:0007669"/>
    <property type="project" value="TreeGrafter"/>
</dbReference>
<proteinExistence type="inferred from homology"/>
<name>A0A261VPY7_9BORD</name>
<comment type="subunit">
    <text evidence="3">Homodimer.</text>
</comment>
<evidence type="ECO:0000259" key="8">
    <source>
        <dbReference type="Pfam" id="PF00155"/>
    </source>
</evidence>
<evidence type="ECO:0000256" key="5">
    <source>
        <dbReference type="ARBA" id="ARBA00022679"/>
    </source>
</evidence>
<dbReference type="InterPro" id="IPR015421">
    <property type="entry name" value="PyrdxlP-dep_Trfase_major"/>
</dbReference>
<dbReference type="EC" id="2.6.1.-" evidence="7"/>